<dbReference type="SUPFAM" id="SSF55961">
    <property type="entry name" value="Bet v1-like"/>
    <property type="match status" value="1"/>
</dbReference>
<dbReference type="GeneID" id="108896701"/>
<organism evidence="14 15">
    <name type="scientific">Lates calcarifer</name>
    <name type="common">Barramundi</name>
    <name type="synonym">Holocentrus calcarifer</name>
    <dbReference type="NCBI Taxonomy" id="8187"/>
    <lineage>
        <taxon>Eukaryota</taxon>
        <taxon>Metazoa</taxon>
        <taxon>Chordata</taxon>
        <taxon>Craniata</taxon>
        <taxon>Vertebrata</taxon>
        <taxon>Euteleostomi</taxon>
        <taxon>Actinopterygii</taxon>
        <taxon>Neopterygii</taxon>
        <taxon>Teleostei</taxon>
        <taxon>Neoteleostei</taxon>
        <taxon>Acanthomorphata</taxon>
        <taxon>Carangaria</taxon>
        <taxon>Carangaria incertae sedis</taxon>
        <taxon>Centropomidae</taxon>
        <taxon>Lates</taxon>
    </lineage>
</organism>
<evidence type="ECO:0000256" key="4">
    <source>
        <dbReference type="ARBA" id="ARBA00022487"/>
    </source>
</evidence>
<feature type="region of interest" description="Disordered" evidence="10">
    <location>
        <begin position="1"/>
        <end position="34"/>
    </location>
</feature>
<dbReference type="GO" id="GO:0008289">
    <property type="term" value="F:lipid binding"/>
    <property type="evidence" value="ECO:0007669"/>
    <property type="project" value="InterPro"/>
</dbReference>
<proteinExistence type="predicted"/>
<evidence type="ECO:0000256" key="5">
    <source>
        <dbReference type="ARBA" id="ARBA00022490"/>
    </source>
</evidence>
<keyword evidence="5" id="KW-0963">Cytoplasm</keyword>
<dbReference type="PANTHER" id="PTHR11049">
    <property type="entry name" value="ACYL COENZYME A THIOESTER HYDROLASE"/>
    <property type="match status" value="1"/>
</dbReference>
<dbReference type="InterPro" id="IPR033120">
    <property type="entry name" value="HOTDOG_ACOT"/>
</dbReference>
<evidence type="ECO:0000259" key="12">
    <source>
        <dbReference type="PROSITE" id="PS50848"/>
    </source>
</evidence>
<dbReference type="Proteomes" id="UP000694890">
    <property type="component" value="Linkage group LG4"/>
</dbReference>
<dbReference type="GO" id="GO:0006631">
    <property type="term" value="P:fatty acid metabolic process"/>
    <property type="evidence" value="ECO:0007669"/>
    <property type="project" value="UniProtKB-KW"/>
</dbReference>
<dbReference type="GO" id="GO:0005829">
    <property type="term" value="C:cytosol"/>
    <property type="evidence" value="ECO:0007669"/>
    <property type="project" value="TreeGrafter"/>
</dbReference>
<comment type="catalytic activity">
    <reaction evidence="1">
        <text>butanoyl-CoA + H2O = butanoate + CoA + H(+)</text>
        <dbReference type="Rhea" id="RHEA:40111"/>
        <dbReference type="ChEBI" id="CHEBI:15377"/>
        <dbReference type="ChEBI" id="CHEBI:15378"/>
        <dbReference type="ChEBI" id="CHEBI:17968"/>
        <dbReference type="ChEBI" id="CHEBI:57287"/>
        <dbReference type="ChEBI" id="CHEBI:57371"/>
    </reaction>
    <physiologicalReaction direction="left-to-right" evidence="1">
        <dbReference type="Rhea" id="RHEA:40112"/>
    </physiologicalReaction>
</comment>
<dbReference type="KEGG" id="lcf:108896701"/>
<feature type="transmembrane region" description="Helical" evidence="11">
    <location>
        <begin position="371"/>
        <end position="394"/>
    </location>
</feature>
<keyword evidence="8" id="KW-0276">Fatty acid metabolism</keyword>
<dbReference type="InterPro" id="IPR006683">
    <property type="entry name" value="Thioestr_dom"/>
</dbReference>
<evidence type="ECO:0000313" key="15">
    <source>
        <dbReference type="RefSeq" id="XP_018551446.1"/>
    </source>
</evidence>
<evidence type="ECO:0000256" key="8">
    <source>
        <dbReference type="ARBA" id="ARBA00022832"/>
    </source>
</evidence>
<evidence type="ECO:0000256" key="2">
    <source>
        <dbReference type="ARBA" id="ARBA00004496"/>
    </source>
</evidence>
<evidence type="ECO:0000259" key="13">
    <source>
        <dbReference type="PROSITE" id="PS51770"/>
    </source>
</evidence>
<accession>A0AAJ7VFQ8</accession>
<dbReference type="CDD" id="cd03442">
    <property type="entry name" value="BFIT_BACH"/>
    <property type="match status" value="2"/>
</dbReference>
<name>A0AAJ7VFQ8_LATCA</name>
<evidence type="ECO:0000256" key="6">
    <source>
        <dbReference type="ARBA" id="ARBA00022737"/>
    </source>
</evidence>
<keyword evidence="9" id="KW-0443">Lipid metabolism</keyword>
<sequence length="641" mass="71849">MSALTMSSRLSSDLEKDEEEEEEEEEGESVNPTEVKMSQIVMPCHSNHRQELSVGQLLKWIDSTACLSAERHAGSPCVTASMDDIHFEHTISVGQVVNIKAKVNRAFNTSMEVGIQVSCEDLFSDRHWRVCHAYATFVTQRTNTGKKVILKPIVPQTQKEQVEYSVAAERRRVRMVHDDIIKDLLSHGSVQQADNSAVGNAVAAERTKVESVELVLPPHANHQVNTFGGQIMAWMVNVATIAASRLCQAHPTLRTIDMFTFRGPSQIGDRLLLRAIVNNAFKNSMEVGVRAEAYQEEGPNRHINSAFMTFEVLDDHGKPCLLPRIRPEPLEGERRFQEAIARKKIRLDRKYIISRTQGEAPLSVPWDPTNQVFVCYCICMFCVCVCVCVFQVYLSYNNVSALKMLAAQNNWRLSSEKDKVHLYTLEQKSMLSFRVESEVDVPAHRAFSLLAEISNRPSWDTHYRKCELIHQVDDDDFLYRVVTPSVSHGALGSPTSSSQGEGILQDFILLASKRKPCGSGDPYVIALRSVSLPTHPPTEGYNRGEVLCAGFTILETKNNMSLIRYYNQASPEVLPYISTDIAGLSSSFYHTFCSCSQYLTRNRQNVTSEEQTGQYQATNTDSPTCETQVDALSVALHSTQL</sequence>
<feature type="compositionally biased region" description="Polar residues" evidence="10">
    <location>
        <begin position="1"/>
        <end position="11"/>
    </location>
</feature>
<dbReference type="PROSITE" id="PS51770">
    <property type="entry name" value="HOTDOG_ACOT"/>
    <property type="match status" value="2"/>
</dbReference>
<dbReference type="SMART" id="SM00234">
    <property type="entry name" value="START"/>
    <property type="match status" value="1"/>
</dbReference>
<keyword evidence="11" id="KW-1133">Transmembrane helix</keyword>
<dbReference type="Pfam" id="PF01852">
    <property type="entry name" value="START"/>
    <property type="match status" value="1"/>
</dbReference>
<protein>
    <submittedName>
        <fullName evidence="15">Acyl-coenzyme A thioesterase 11 isoform X1</fullName>
    </submittedName>
</protein>
<feature type="compositionally biased region" description="Acidic residues" evidence="10">
    <location>
        <begin position="15"/>
        <end position="28"/>
    </location>
</feature>
<gene>
    <name evidence="15" type="primary">LOC108896701</name>
</gene>
<dbReference type="InterPro" id="IPR029069">
    <property type="entry name" value="HotDog_dom_sf"/>
</dbReference>
<comment type="subcellular location">
    <subcellularLocation>
        <location evidence="2">Cytoplasm</location>
    </subcellularLocation>
</comment>
<feature type="domain" description="HotDog ACOT-type" evidence="13">
    <location>
        <begin position="205"/>
        <end position="316"/>
    </location>
</feature>
<dbReference type="FunFam" id="3.10.129.10:FF:000020">
    <property type="entry name" value="Acyl-coenzyme A thioesterase 11"/>
    <property type="match status" value="1"/>
</dbReference>
<keyword evidence="7" id="KW-0378">Hydrolase</keyword>
<evidence type="ECO:0000256" key="7">
    <source>
        <dbReference type="ARBA" id="ARBA00022801"/>
    </source>
</evidence>
<evidence type="ECO:0000313" key="14">
    <source>
        <dbReference type="Proteomes" id="UP000694890"/>
    </source>
</evidence>
<reference evidence="15" key="1">
    <citation type="submission" date="2025-08" db="UniProtKB">
        <authorList>
            <consortium name="RefSeq"/>
        </authorList>
    </citation>
    <scope>IDENTIFICATION</scope>
    <source>
        <tissue evidence="15">Brain</tissue>
    </source>
</reference>
<dbReference type="RefSeq" id="XP_018551446.1">
    <property type="nucleotide sequence ID" value="XM_018695930.2"/>
</dbReference>
<dbReference type="AlphaFoldDB" id="A0AAJ7VFQ8"/>
<keyword evidence="11" id="KW-0472">Membrane</keyword>
<evidence type="ECO:0000256" key="9">
    <source>
        <dbReference type="ARBA" id="ARBA00023098"/>
    </source>
</evidence>
<dbReference type="GO" id="GO:0006637">
    <property type="term" value="P:acyl-CoA metabolic process"/>
    <property type="evidence" value="ECO:0007669"/>
    <property type="project" value="TreeGrafter"/>
</dbReference>
<dbReference type="Gene3D" id="3.10.129.10">
    <property type="entry name" value="Hotdog Thioesterase"/>
    <property type="match status" value="2"/>
</dbReference>
<dbReference type="GO" id="GO:0052689">
    <property type="term" value="F:carboxylic ester hydrolase activity"/>
    <property type="evidence" value="ECO:0007669"/>
    <property type="project" value="UniProtKB-KW"/>
</dbReference>
<feature type="domain" description="HotDog ACOT-type" evidence="13">
    <location>
        <begin position="31"/>
        <end position="143"/>
    </location>
</feature>
<dbReference type="Pfam" id="PF03061">
    <property type="entry name" value="4HBT"/>
    <property type="match status" value="2"/>
</dbReference>
<keyword evidence="6" id="KW-0677">Repeat</keyword>
<dbReference type="InterPro" id="IPR023393">
    <property type="entry name" value="START-like_dom_sf"/>
</dbReference>
<dbReference type="InterPro" id="IPR040170">
    <property type="entry name" value="Cytosol_ACT"/>
</dbReference>
<evidence type="ECO:0000256" key="10">
    <source>
        <dbReference type="SAM" id="MobiDB-lite"/>
    </source>
</evidence>
<dbReference type="FunFam" id="3.10.129.10:FF:000011">
    <property type="entry name" value="Acyl-coenzyme A thioesterase 11"/>
    <property type="match status" value="1"/>
</dbReference>
<keyword evidence="4" id="KW-0719">Serine esterase</keyword>
<dbReference type="PANTHER" id="PTHR11049:SF1">
    <property type="entry name" value="ACYL-COENZYME A THIOESTERASE 11"/>
    <property type="match status" value="1"/>
</dbReference>
<feature type="domain" description="START" evidence="12">
    <location>
        <begin position="408"/>
        <end position="592"/>
    </location>
</feature>
<evidence type="ECO:0000256" key="3">
    <source>
        <dbReference type="ARBA" id="ARBA00004872"/>
    </source>
</evidence>
<dbReference type="InterPro" id="IPR002913">
    <property type="entry name" value="START_lipid-bd_dom"/>
</dbReference>
<comment type="pathway">
    <text evidence="3">Lipid metabolism; fatty acid metabolism.</text>
</comment>
<dbReference type="SUPFAM" id="SSF54637">
    <property type="entry name" value="Thioesterase/thiol ester dehydrase-isomerase"/>
    <property type="match status" value="2"/>
</dbReference>
<dbReference type="GO" id="GO:0052816">
    <property type="term" value="F:long-chain fatty acyl-CoA hydrolase activity"/>
    <property type="evidence" value="ECO:0007669"/>
    <property type="project" value="TreeGrafter"/>
</dbReference>
<dbReference type="Gene3D" id="3.30.530.20">
    <property type="match status" value="2"/>
</dbReference>
<evidence type="ECO:0000256" key="1">
    <source>
        <dbReference type="ARBA" id="ARBA00000295"/>
    </source>
</evidence>
<dbReference type="PROSITE" id="PS50848">
    <property type="entry name" value="START"/>
    <property type="match status" value="1"/>
</dbReference>
<keyword evidence="11" id="KW-0812">Transmembrane</keyword>
<evidence type="ECO:0000256" key="11">
    <source>
        <dbReference type="SAM" id="Phobius"/>
    </source>
</evidence>